<dbReference type="OrthoDB" id="6134459at2759"/>
<keyword evidence="1" id="KW-1133">Transmembrane helix</keyword>
<feature type="transmembrane region" description="Helical" evidence="1">
    <location>
        <begin position="75"/>
        <end position="101"/>
    </location>
</feature>
<organism evidence="2 3">
    <name type="scientific">Armadillidium nasatum</name>
    <dbReference type="NCBI Taxonomy" id="96803"/>
    <lineage>
        <taxon>Eukaryota</taxon>
        <taxon>Metazoa</taxon>
        <taxon>Ecdysozoa</taxon>
        <taxon>Arthropoda</taxon>
        <taxon>Crustacea</taxon>
        <taxon>Multicrustacea</taxon>
        <taxon>Malacostraca</taxon>
        <taxon>Eumalacostraca</taxon>
        <taxon>Peracarida</taxon>
        <taxon>Isopoda</taxon>
        <taxon>Oniscidea</taxon>
        <taxon>Crinocheta</taxon>
        <taxon>Armadillidiidae</taxon>
        <taxon>Armadillidium</taxon>
    </lineage>
</organism>
<dbReference type="Proteomes" id="UP000326759">
    <property type="component" value="Unassembled WGS sequence"/>
</dbReference>
<dbReference type="Gene3D" id="1.20.1070.10">
    <property type="entry name" value="Rhodopsin 7-helix transmembrane proteins"/>
    <property type="match status" value="1"/>
</dbReference>
<proteinExistence type="predicted"/>
<evidence type="ECO:0000313" key="3">
    <source>
        <dbReference type="Proteomes" id="UP000326759"/>
    </source>
</evidence>
<dbReference type="PANTHER" id="PTHR46953">
    <property type="entry name" value="G-PROTEIN COUPLED RECEPTOR MTH-LIKE 1-RELATED"/>
    <property type="match status" value="1"/>
</dbReference>
<dbReference type="InterPro" id="IPR052808">
    <property type="entry name" value="GPCR_Mth-like"/>
</dbReference>
<evidence type="ECO:0000256" key="1">
    <source>
        <dbReference type="SAM" id="Phobius"/>
    </source>
</evidence>
<keyword evidence="1" id="KW-0812">Transmembrane</keyword>
<dbReference type="AlphaFoldDB" id="A0A5N5TBY5"/>
<evidence type="ECO:0000313" key="2">
    <source>
        <dbReference type="EMBL" id="KAB7504081.1"/>
    </source>
</evidence>
<reference evidence="2 3" key="1">
    <citation type="journal article" date="2019" name="PLoS Biol.">
        <title>Sex chromosomes control vertical transmission of feminizing Wolbachia symbionts in an isopod.</title>
        <authorList>
            <person name="Becking T."/>
            <person name="Chebbi M.A."/>
            <person name="Giraud I."/>
            <person name="Moumen B."/>
            <person name="Laverre T."/>
            <person name="Caubet Y."/>
            <person name="Peccoud J."/>
            <person name="Gilbert C."/>
            <person name="Cordaux R."/>
        </authorList>
    </citation>
    <scope>NUCLEOTIDE SEQUENCE [LARGE SCALE GENOMIC DNA]</scope>
    <source>
        <strain evidence="2">ANa2</strain>
        <tissue evidence="2">Whole body excluding digestive tract and cuticle</tissue>
    </source>
</reference>
<name>A0A5N5TBY5_9CRUS</name>
<feature type="non-terminal residue" evidence="2">
    <location>
        <position position="1"/>
    </location>
</feature>
<dbReference type="EMBL" id="SEYY01003785">
    <property type="protein sequence ID" value="KAB7504081.1"/>
    <property type="molecule type" value="Genomic_DNA"/>
</dbReference>
<accession>A0A5N5TBY5</accession>
<feature type="transmembrane region" description="Helical" evidence="1">
    <location>
        <begin position="20"/>
        <end position="43"/>
    </location>
</feature>
<keyword evidence="1" id="KW-0472">Membrane</keyword>
<keyword evidence="3" id="KW-1185">Reference proteome</keyword>
<dbReference type="PANTHER" id="PTHR46953:SF1">
    <property type="entry name" value="G-PROTEIN COUPLED RECEPTOR MTH-LIKE 1-RELATED"/>
    <property type="match status" value="1"/>
</dbReference>
<comment type="caution">
    <text evidence="2">The sequence shown here is derived from an EMBL/GenBank/DDBJ whole genome shotgun (WGS) entry which is preliminary data.</text>
</comment>
<protein>
    <submittedName>
        <fullName evidence="2">Uncharacterized protein</fullName>
    </submittedName>
</protein>
<sequence>RGTFKLTPINEMNDSLRRYFAYCIYAWGCPFLITCFTSAMHLIPIEDFPASIRGYIVKPGFAKGRCWFESGLPVFLYYVLFEGLLHVFNSIFMGQAAYLLFRDQIKKVCSHYCCCCCCCFKNNNETKERIRKHASSNHIQT</sequence>
<gene>
    <name evidence="2" type="ORF">Anas_11145</name>
</gene>